<dbReference type="InterPro" id="IPR035956">
    <property type="entry name" value="RimP_N_sf"/>
</dbReference>
<keyword evidence="8" id="KW-1185">Reference proteome</keyword>
<reference evidence="7 8" key="1">
    <citation type="submission" date="2021-02" db="EMBL/GenBank/DDBJ databases">
        <title>Streptomyces spirodelae sp. nov., isolated from duckweed.</title>
        <authorList>
            <person name="Saimee Y."/>
            <person name="Duangmal K."/>
        </authorList>
    </citation>
    <scope>NUCLEOTIDE SEQUENCE [LARGE SCALE GENOMIC DNA]</scope>
    <source>
        <strain evidence="7 8">DSM 42105</strain>
    </source>
</reference>
<evidence type="ECO:0000256" key="2">
    <source>
        <dbReference type="ARBA" id="ARBA00022517"/>
    </source>
</evidence>
<comment type="caution">
    <text evidence="7">The sequence shown here is derived from an EMBL/GenBank/DDBJ whole genome shotgun (WGS) entry which is preliminary data.</text>
</comment>
<feature type="domain" description="Ribosome maturation factor RimP C-terminal" evidence="6">
    <location>
        <begin position="88"/>
        <end position="158"/>
    </location>
</feature>
<comment type="similarity">
    <text evidence="3">Belongs to the RimP family.</text>
</comment>
<dbReference type="Proteomes" id="UP000721954">
    <property type="component" value="Unassembled WGS sequence"/>
</dbReference>
<dbReference type="InterPro" id="IPR028989">
    <property type="entry name" value="RimP_N"/>
</dbReference>
<dbReference type="InterPro" id="IPR003728">
    <property type="entry name" value="Ribosome_maturation_RimP"/>
</dbReference>
<evidence type="ECO:0000313" key="8">
    <source>
        <dbReference type="Proteomes" id="UP000721954"/>
    </source>
</evidence>
<name>A0ABS3Y2D2_9ACTN</name>
<dbReference type="InterPro" id="IPR036847">
    <property type="entry name" value="RimP_C_sf"/>
</dbReference>
<evidence type="ECO:0000313" key="7">
    <source>
        <dbReference type="EMBL" id="MBO8201822.1"/>
    </source>
</evidence>
<feature type="compositionally biased region" description="Acidic residues" evidence="4">
    <location>
        <begin position="176"/>
        <end position="186"/>
    </location>
</feature>
<dbReference type="Gene3D" id="3.30.300.70">
    <property type="entry name" value="RimP-like superfamily, N-terminal"/>
    <property type="match status" value="1"/>
</dbReference>
<dbReference type="InterPro" id="IPR028998">
    <property type="entry name" value="RimP_C"/>
</dbReference>
<protein>
    <recommendedName>
        <fullName evidence="3">Ribosome maturation factor RimP</fullName>
    </recommendedName>
</protein>
<sequence>MSTTQSERLRGLLEPLVSKRGLDLEEIEVTPAGKRRVLRVVVDADDGVQLDTCAELSRAFSEVLDESDAMGGAPYVLEVTSPGADRPLTELRHYRRAVGRLIKAQLTEAAGGGELTARITAVDDEGVDLEVPGVKGRKPTARRLAFDEIARARVEIEFNRKAADKPRHMSAAGDAEAAENENEEEA</sequence>
<evidence type="ECO:0000259" key="5">
    <source>
        <dbReference type="Pfam" id="PF02576"/>
    </source>
</evidence>
<dbReference type="Pfam" id="PF17384">
    <property type="entry name" value="DUF150_C"/>
    <property type="match status" value="1"/>
</dbReference>
<dbReference type="PANTHER" id="PTHR33867:SF1">
    <property type="entry name" value="RIBOSOME MATURATION FACTOR RIMP"/>
    <property type="match status" value="1"/>
</dbReference>
<accession>A0ABS3Y2D2</accession>
<dbReference type="RefSeq" id="WP_209213427.1">
    <property type="nucleotide sequence ID" value="NZ_JAFFZM010000018.1"/>
</dbReference>
<comment type="function">
    <text evidence="3">Required for maturation of 30S ribosomal subunits.</text>
</comment>
<comment type="subcellular location">
    <subcellularLocation>
        <location evidence="3">Cytoplasm</location>
    </subcellularLocation>
</comment>
<feature type="domain" description="Ribosome maturation factor RimP N-terminal" evidence="5">
    <location>
        <begin position="12"/>
        <end position="85"/>
    </location>
</feature>
<evidence type="ECO:0000259" key="6">
    <source>
        <dbReference type="Pfam" id="PF17384"/>
    </source>
</evidence>
<keyword evidence="1 3" id="KW-0963">Cytoplasm</keyword>
<dbReference type="HAMAP" id="MF_01077">
    <property type="entry name" value="RimP"/>
    <property type="match status" value="1"/>
</dbReference>
<dbReference type="CDD" id="cd01734">
    <property type="entry name" value="YlxS_C"/>
    <property type="match status" value="1"/>
</dbReference>
<feature type="region of interest" description="Disordered" evidence="4">
    <location>
        <begin position="160"/>
        <end position="186"/>
    </location>
</feature>
<dbReference type="SUPFAM" id="SSF75420">
    <property type="entry name" value="YhbC-like, N-terminal domain"/>
    <property type="match status" value="1"/>
</dbReference>
<dbReference type="PANTHER" id="PTHR33867">
    <property type="entry name" value="RIBOSOME MATURATION FACTOR RIMP"/>
    <property type="match status" value="1"/>
</dbReference>
<evidence type="ECO:0000256" key="1">
    <source>
        <dbReference type="ARBA" id="ARBA00022490"/>
    </source>
</evidence>
<dbReference type="SUPFAM" id="SSF74942">
    <property type="entry name" value="YhbC-like, C-terminal domain"/>
    <property type="match status" value="1"/>
</dbReference>
<dbReference type="GeneID" id="96262176"/>
<organism evidence="7 8">
    <name type="scientific">Streptomyces smyrnaeus</name>
    <dbReference type="NCBI Taxonomy" id="1387713"/>
    <lineage>
        <taxon>Bacteria</taxon>
        <taxon>Bacillati</taxon>
        <taxon>Actinomycetota</taxon>
        <taxon>Actinomycetes</taxon>
        <taxon>Kitasatosporales</taxon>
        <taxon>Streptomycetaceae</taxon>
        <taxon>Streptomyces</taxon>
    </lineage>
</organism>
<evidence type="ECO:0000256" key="3">
    <source>
        <dbReference type="HAMAP-Rule" id="MF_01077"/>
    </source>
</evidence>
<dbReference type="Pfam" id="PF02576">
    <property type="entry name" value="RimP_N"/>
    <property type="match status" value="1"/>
</dbReference>
<keyword evidence="2 3" id="KW-0690">Ribosome biogenesis</keyword>
<dbReference type="NCBIfam" id="NF000930">
    <property type="entry name" value="PRK00092.2-2"/>
    <property type="match status" value="1"/>
</dbReference>
<dbReference type="EMBL" id="JAFFZM010000018">
    <property type="protein sequence ID" value="MBO8201822.1"/>
    <property type="molecule type" value="Genomic_DNA"/>
</dbReference>
<proteinExistence type="inferred from homology"/>
<evidence type="ECO:0000256" key="4">
    <source>
        <dbReference type="SAM" id="MobiDB-lite"/>
    </source>
</evidence>
<gene>
    <name evidence="3 7" type="primary">rimP</name>
    <name evidence="7" type="ORF">JW613_26495</name>
</gene>